<organism evidence="2 3">
    <name type="scientific">Brachybacterium halotolerans</name>
    <dbReference type="NCBI Taxonomy" id="2795215"/>
    <lineage>
        <taxon>Bacteria</taxon>
        <taxon>Bacillati</taxon>
        <taxon>Actinomycetota</taxon>
        <taxon>Actinomycetes</taxon>
        <taxon>Micrococcales</taxon>
        <taxon>Dermabacteraceae</taxon>
        <taxon>Brachybacterium</taxon>
    </lineage>
</organism>
<keyword evidence="3" id="KW-1185">Reference proteome</keyword>
<feature type="region of interest" description="Disordered" evidence="1">
    <location>
        <begin position="77"/>
        <end position="108"/>
    </location>
</feature>
<feature type="region of interest" description="Disordered" evidence="1">
    <location>
        <begin position="1"/>
        <end position="32"/>
    </location>
</feature>
<feature type="compositionally biased region" description="Polar residues" evidence="1">
    <location>
        <begin position="254"/>
        <end position="273"/>
    </location>
</feature>
<dbReference type="RefSeq" id="WP_200501957.1">
    <property type="nucleotide sequence ID" value="NZ_JAEDAJ010000003.1"/>
</dbReference>
<feature type="region of interest" description="Disordered" evidence="1">
    <location>
        <begin position="249"/>
        <end position="273"/>
    </location>
</feature>
<dbReference type="EMBL" id="JAEDAJ010000003">
    <property type="protein sequence ID" value="MBK0331336.1"/>
    <property type="molecule type" value="Genomic_DNA"/>
</dbReference>
<protein>
    <submittedName>
        <fullName evidence="2">Uncharacterized protein</fullName>
    </submittedName>
</protein>
<feature type="compositionally biased region" description="Basic and acidic residues" evidence="1">
    <location>
        <begin position="79"/>
        <end position="98"/>
    </location>
</feature>
<evidence type="ECO:0000313" key="3">
    <source>
        <dbReference type="Proteomes" id="UP000612352"/>
    </source>
</evidence>
<sequence length="273" mass="29946">MTERQDAESGTTQGATEDRSQTSKASITDGPEWMHDKEFLLRAGQELLVSLGVDSSWVDRLPGLEGPIEQLQELQGEVDAEHGRPGSDAESEDGRNEGEAPSIDEYSPQQRQRLNALIDEILPIVLPVARQTMDRLDERGIRPEIAGGSAPALRAALQDVESLYESGSWRTANGETLDGYLRWFTDEHSALGVEAVPPTRAEIRTIVTVVRGMPRATVRRIAKFRGRLYLGIVARILLRLLRHDSAQGTADAASGTSQHAVSQHGTPQHQSQE</sequence>
<dbReference type="Proteomes" id="UP000612352">
    <property type="component" value="Unassembled WGS sequence"/>
</dbReference>
<evidence type="ECO:0000313" key="2">
    <source>
        <dbReference type="EMBL" id="MBK0331336.1"/>
    </source>
</evidence>
<name>A0ABS1B9K2_9MICO</name>
<proteinExistence type="predicted"/>
<accession>A0ABS1B9K2</accession>
<evidence type="ECO:0000256" key="1">
    <source>
        <dbReference type="SAM" id="MobiDB-lite"/>
    </source>
</evidence>
<comment type="caution">
    <text evidence="2">The sequence shown here is derived from an EMBL/GenBank/DDBJ whole genome shotgun (WGS) entry which is preliminary data.</text>
</comment>
<reference evidence="2 3" key="1">
    <citation type="submission" date="2020-12" db="EMBL/GenBank/DDBJ databases">
        <title>Brachybacterium sp. MASK1Z-5, whole genome shotgun sequence.</title>
        <authorList>
            <person name="Tuo L."/>
        </authorList>
    </citation>
    <scope>NUCLEOTIDE SEQUENCE [LARGE SCALE GENOMIC DNA]</scope>
    <source>
        <strain evidence="2 3">MASK1Z-5</strain>
    </source>
</reference>
<gene>
    <name evidence="2" type="ORF">I8D64_07965</name>
</gene>